<organism evidence="9 10">
    <name type="scientific">Kibdelosporangium lantanae</name>
    <dbReference type="NCBI Taxonomy" id="1497396"/>
    <lineage>
        <taxon>Bacteria</taxon>
        <taxon>Bacillati</taxon>
        <taxon>Actinomycetota</taxon>
        <taxon>Actinomycetes</taxon>
        <taxon>Pseudonocardiales</taxon>
        <taxon>Pseudonocardiaceae</taxon>
        <taxon>Kibdelosporangium</taxon>
    </lineage>
</organism>
<keyword evidence="10" id="KW-1185">Reference proteome</keyword>
<comment type="subcellular location">
    <subcellularLocation>
        <location evidence="1">Cell membrane</location>
        <topology evidence="1">Multi-pass membrane protein</topology>
    </subcellularLocation>
</comment>
<dbReference type="Pfam" id="PF00528">
    <property type="entry name" value="BPD_transp_1"/>
    <property type="match status" value="1"/>
</dbReference>
<evidence type="ECO:0000256" key="5">
    <source>
        <dbReference type="ARBA" id="ARBA00022989"/>
    </source>
</evidence>
<evidence type="ECO:0000256" key="1">
    <source>
        <dbReference type="ARBA" id="ARBA00004651"/>
    </source>
</evidence>
<keyword evidence="5 7" id="KW-1133">Transmembrane helix</keyword>
<feature type="transmembrane region" description="Helical" evidence="7">
    <location>
        <begin position="7"/>
        <end position="30"/>
    </location>
</feature>
<evidence type="ECO:0000256" key="4">
    <source>
        <dbReference type="ARBA" id="ARBA00022692"/>
    </source>
</evidence>
<dbReference type="PANTHER" id="PTHR30151:SF0">
    <property type="entry name" value="ABC TRANSPORTER PERMEASE PROTEIN MJ0413-RELATED"/>
    <property type="match status" value="1"/>
</dbReference>
<evidence type="ECO:0000256" key="6">
    <source>
        <dbReference type="ARBA" id="ARBA00023136"/>
    </source>
</evidence>
<keyword evidence="6 7" id="KW-0472">Membrane</keyword>
<sequence length="150" mass="16374">MIFGLTPLLLVAMIAFGALWPILVTSMHGANRLDPLLIDTVRAFRITRPLWIVGVVLPAAAPWIFTGLRQSLSVACILMVVAEMIGSSRGIGAQLAAAQTRFDMVQMWQWLVLLAVVGAAFNGLLMAAERRILVWQQADTTGSEHHNVAR</sequence>
<dbReference type="Proteomes" id="UP001597045">
    <property type="component" value="Unassembled WGS sequence"/>
</dbReference>
<gene>
    <name evidence="9" type="ORF">ACFQ1S_01935</name>
</gene>
<name>A0ABW3M3E2_9PSEU</name>
<keyword evidence="2" id="KW-0813">Transport</keyword>
<comment type="caution">
    <text evidence="9">The sequence shown here is derived from an EMBL/GenBank/DDBJ whole genome shotgun (WGS) entry which is preliminary data.</text>
</comment>
<evidence type="ECO:0000313" key="10">
    <source>
        <dbReference type="Proteomes" id="UP001597045"/>
    </source>
</evidence>
<feature type="transmembrane region" description="Helical" evidence="7">
    <location>
        <begin position="75"/>
        <end position="96"/>
    </location>
</feature>
<dbReference type="SUPFAM" id="SSF161098">
    <property type="entry name" value="MetI-like"/>
    <property type="match status" value="1"/>
</dbReference>
<keyword evidence="4 7" id="KW-0812">Transmembrane</keyword>
<dbReference type="Gene3D" id="1.10.3720.10">
    <property type="entry name" value="MetI-like"/>
    <property type="match status" value="1"/>
</dbReference>
<feature type="transmembrane region" description="Helical" evidence="7">
    <location>
        <begin position="50"/>
        <end position="68"/>
    </location>
</feature>
<evidence type="ECO:0000259" key="8">
    <source>
        <dbReference type="Pfam" id="PF00528"/>
    </source>
</evidence>
<dbReference type="InterPro" id="IPR035906">
    <property type="entry name" value="MetI-like_sf"/>
</dbReference>
<dbReference type="PANTHER" id="PTHR30151">
    <property type="entry name" value="ALKANE SULFONATE ABC TRANSPORTER-RELATED, MEMBRANE SUBUNIT"/>
    <property type="match status" value="1"/>
</dbReference>
<evidence type="ECO:0000256" key="7">
    <source>
        <dbReference type="SAM" id="Phobius"/>
    </source>
</evidence>
<evidence type="ECO:0000256" key="2">
    <source>
        <dbReference type="ARBA" id="ARBA00022448"/>
    </source>
</evidence>
<proteinExistence type="predicted"/>
<keyword evidence="3" id="KW-1003">Cell membrane</keyword>
<dbReference type="InterPro" id="IPR000515">
    <property type="entry name" value="MetI-like"/>
</dbReference>
<dbReference type="EMBL" id="JBHTIS010000055">
    <property type="protein sequence ID" value="MFD1044437.1"/>
    <property type="molecule type" value="Genomic_DNA"/>
</dbReference>
<reference evidence="10" key="1">
    <citation type="journal article" date="2019" name="Int. J. Syst. Evol. Microbiol.">
        <title>The Global Catalogue of Microorganisms (GCM) 10K type strain sequencing project: providing services to taxonomists for standard genome sequencing and annotation.</title>
        <authorList>
            <consortium name="The Broad Institute Genomics Platform"/>
            <consortium name="The Broad Institute Genome Sequencing Center for Infectious Disease"/>
            <person name="Wu L."/>
            <person name="Ma J."/>
        </authorList>
    </citation>
    <scope>NUCLEOTIDE SEQUENCE [LARGE SCALE GENOMIC DNA]</scope>
    <source>
        <strain evidence="10">JCM 31486</strain>
    </source>
</reference>
<feature type="domain" description="ABC transmembrane type-1" evidence="8">
    <location>
        <begin position="2"/>
        <end position="131"/>
    </location>
</feature>
<evidence type="ECO:0000313" key="9">
    <source>
        <dbReference type="EMBL" id="MFD1044437.1"/>
    </source>
</evidence>
<feature type="transmembrane region" description="Helical" evidence="7">
    <location>
        <begin position="108"/>
        <end position="128"/>
    </location>
</feature>
<accession>A0ABW3M3E2</accession>
<protein>
    <submittedName>
        <fullName evidence="9">ABC transporter permease</fullName>
    </submittedName>
</protein>
<evidence type="ECO:0000256" key="3">
    <source>
        <dbReference type="ARBA" id="ARBA00022475"/>
    </source>
</evidence>